<dbReference type="Proteomes" id="UP000239590">
    <property type="component" value="Unassembled WGS sequence"/>
</dbReference>
<dbReference type="OrthoDB" id="871140at2"/>
<evidence type="ECO:0000256" key="4">
    <source>
        <dbReference type="ARBA" id="ARBA00022692"/>
    </source>
</evidence>
<dbReference type="NCBIfam" id="TIGR00544">
    <property type="entry name" value="lgt"/>
    <property type="match status" value="1"/>
</dbReference>
<feature type="transmembrane region" description="Helical" evidence="7">
    <location>
        <begin position="205"/>
        <end position="225"/>
    </location>
</feature>
<feature type="transmembrane region" description="Helical" evidence="7">
    <location>
        <begin position="96"/>
        <end position="117"/>
    </location>
</feature>
<gene>
    <name evidence="7 8" type="primary">lgt</name>
    <name evidence="8" type="ORF">C5O19_04350</name>
</gene>
<evidence type="ECO:0000256" key="6">
    <source>
        <dbReference type="ARBA" id="ARBA00023136"/>
    </source>
</evidence>
<keyword evidence="9" id="KW-1185">Reference proteome</keyword>
<protein>
    <recommendedName>
        <fullName evidence="7">Phosphatidylglycerol--prolipoprotein diacylglyceryl transferase</fullName>
        <ecNumber evidence="7">2.5.1.145</ecNumber>
    </recommendedName>
</protein>
<dbReference type="UniPathway" id="UPA00664"/>
<dbReference type="InterPro" id="IPR001640">
    <property type="entry name" value="Lgt"/>
</dbReference>
<comment type="catalytic activity">
    <reaction evidence="7">
        <text>L-cysteinyl-[prolipoprotein] + a 1,2-diacyl-sn-glycero-3-phospho-(1'-sn-glycerol) = an S-1,2-diacyl-sn-glyceryl-L-cysteinyl-[prolipoprotein] + sn-glycerol 1-phosphate + H(+)</text>
        <dbReference type="Rhea" id="RHEA:56712"/>
        <dbReference type="Rhea" id="RHEA-COMP:14679"/>
        <dbReference type="Rhea" id="RHEA-COMP:14680"/>
        <dbReference type="ChEBI" id="CHEBI:15378"/>
        <dbReference type="ChEBI" id="CHEBI:29950"/>
        <dbReference type="ChEBI" id="CHEBI:57685"/>
        <dbReference type="ChEBI" id="CHEBI:64716"/>
        <dbReference type="ChEBI" id="CHEBI:140658"/>
        <dbReference type="EC" id="2.5.1.145"/>
    </reaction>
</comment>
<feature type="transmembrane region" description="Helical" evidence="7">
    <location>
        <begin position="245"/>
        <end position="263"/>
    </location>
</feature>
<organism evidence="8 9">
    <name type="scientific">Siphonobacter curvatus</name>
    <dbReference type="NCBI Taxonomy" id="2094562"/>
    <lineage>
        <taxon>Bacteria</taxon>
        <taxon>Pseudomonadati</taxon>
        <taxon>Bacteroidota</taxon>
        <taxon>Cytophagia</taxon>
        <taxon>Cytophagales</taxon>
        <taxon>Cytophagaceae</taxon>
        <taxon>Siphonobacter</taxon>
    </lineage>
</organism>
<keyword evidence="3 7" id="KW-0808">Transferase</keyword>
<evidence type="ECO:0000256" key="3">
    <source>
        <dbReference type="ARBA" id="ARBA00022679"/>
    </source>
</evidence>
<dbReference type="EMBL" id="PTRA01000001">
    <property type="protein sequence ID" value="PQA58898.1"/>
    <property type="molecule type" value="Genomic_DNA"/>
</dbReference>
<comment type="subcellular location">
    <subcellularLocation>
        <location evidence="7">Cell membrane</location>
        <topology evidence="7">Multi-pass membrane protein</topology>
    </subcellularLocation>
</comment>
<dbReference type="PANTHER" id="PTHR30589">
    <property type="entry name" value="PROLIPOPROTEIN DIACYLGLYCERYL TRANSFERASE"/>
    <property type="match status" value="1"/>
</dbReference>
<evidence type="ECO:0000256" key="5">
    <source>
        <dbReference type="ARBA" id="ARBA00022989"/>
    </source>
</evidence>
<dbReference type="RefSeq" id="WP_104710065.1">
    <property type="nucleotide sequence ID" value="NZ_PTRA01000001.1"/>
</dbReference>
<evidence type="ECO:0000256" key="1">
    <source>
        <dbReference type="ARBA" id="ARBA00007150"/>
    </source>
</evidence>
<dbReference type="GO" id="GO:0005886">
    <property type="term" value="C:plasma membrane"/>
    <property type="evidence" value="ECO:0007669"/>
    <property type="project" value="UniProtKB-SubCell"/>
</dbReference>
<keyword evidence="2 7" id="KW-1003">Cell membrane</keyword>
<comment type="caution">
    <text evidence="8">The sequence shown here is derived from an EMBL/GenBank/DDBJ whole genome shotgun (WGS) entry which is preliminary data.</text>
</comment>
<keyword evidence="5 7" id="KW-1133">Transmembrane helix</keyword>
<dbReference type="EC" id="2.5.1.145" evidence="7"/>
<name>A0A2S7IMP8_9BACT</name>
<dbReference type="HAMAP" id="MF_01147">
    <property type="entry name" value="Lgt"/>
    <property type="match status" value="1"/>
</dbReference>
<dbReference type="PANTHER" id="PTHR30589:SF0">
    <property type="entry name" value="PHOSPHATIDYLGLYCEROL--PROLIPOPROTEIN DIACYLGLYCERYL TRANSFERASE"/>
    <property type="match status" value="1"/>
</dbReference>
<dbReference type="AlphaFoldDB" id="A0A2S7IMP8"/>
<accession>A0A2S7IMP8</accession>
<dbReference type="GO" id="GO:0042158">
    <property type="term" value="P:lipoprotein biosynthetic process"/>
    <property type="evidence" value="ECO:0007669"/>
    <property type="project" value="UniProtKB-UniRule"/>
</dbReference>
<comment type="pathway">
    <text evidence="7">Protein modification; lipoprotein biosynthesis (diacylglyceryl transfer).</text>
</comment>
<evidence type="ECO:0000313" key="9">
    <source>
        <dbReference type="Proteomes" id="UP000239590"/>
    </source>
</evidence>
<dbReference type="GO" id="GO:0008961">
    <property type="term" value="F:phosphatidylglycerol-prolipoprotein diacylglyceryl transferase activity"/>
    <property type="evidence" value="ECO:0007669"/>
    <property type="project" value="UniProtKB-UniRule"/>
</dbReference>
<keyword evidence="6 7" id="KW-0472">Membrane</keyword>
<feature type="transmembrane region" description="Helical" evidence="7">
    <location>
        <begin position="179"/>
        <end position="198"/>
    </location>
</feature>
<feature type="transmembrane region" description="Helical" evidence="7">
    <location>
        <begin position="55"/>
        <end position="76"/>
    </location>
</feature>
<reference evidence="9" key="1">
    <citation type="submission" date="2018-02" db="EMBL/GenBank/DDBJ databases">
        <title>Genome sequencing of Solimonas sp. HR-BB.</title>
        <authorList>
            <person name="Lee Y."/>
            <person name="Jeon C.O."/>
        </authorList>
    </citation>
    <scope>NUCLEOTIDE SEQUENCE [LARGE SCALE GENOMIC DNA]</scope>
    <source>
        <strain evidence="9">HR-U</strain>
    </source>
</reference>
<feature type="binding site" evidence="7">
    <location>
        <position position="143"/>
    </location>
    <ligand>
        <name>a 1,2-diacyl-sn-glycero-3-phospho-(1'-sn-glycerol)</name>
        <dbReference type="ChEBI" id="CHEBI:64716"/>
    </ligand>
</feature>
<feature type="transmembrane region" description="Helical" evidence="7">
    <location>
        <begin position="23"/>
        <end position="43"/>
    </location>
</feature>
<evidence type="ECO:0000256" key="2">
    <source>
        <dbReference type="ARBA" id="ARBA00022475"/>
    </source>
</evidence>
<comment type="function">
    <text evidence="7">Catalyzes the transfer of the diacylglyceryl group from phosphatidylglycerol to the sulfhydryl group of the N-terminal cysteine of a prolipoprotein, the first step in the formation of mature lipoproteins.</text>
</comment>
<feature type="transmembrane region" description="Helical" evidence="7">
    <location>
        <begin position="124"/>
        <end position="144"/>
    </location>
</feature>
<evidence type="ECO:0000313" key="8">
    <source>
        <dbReference type="EMBL" id="PQA58898.1"/>
    </source>
</evidence>
<proteinExistence type="inferred from homology"/>
<keyword evidence="8" id="KW-0449">Lipoprotein</keyword>
<dbReference type="Pfam" id="PF01790">
    <property type="entry name" value="LGT"/>
    <property type="match status" value="1"/>
</dbReference>
<comment type="similarity">
    <text evidence="1 7">Belongs to the Lgt family.</text>
</comment>
<keyword evidence="4 7" id="KW-0812">Transmembrane</keyword>
<sequence length="288" mass="33351">MFNYIVWNVNPEIFHIGSFSVRWYGLLFALGFLVGQRIILHIFRKEGLPDEWVDTLTLYMVLATVVGARVGHYVFYEYPMFFANPWKWFKEMLLPPYAGLASHGAMVGIITGLYLFARSKKINFFWISDRIVITVALAGCFIRLGNLMNSEIVGKVTDVPWAFVFLNNTEFSPDPRHPAQLYEAISCLILCVVLYSIWNRYKTSLPQGILTGLFMVVVFVLRFVYEFYKENQVTFEDQMTYNLGQLLSIPAVLFGLLGIWWAIRRRETRIFTNEASAAQARQEFSKPK</sequence>
<evidence type="ECO:0000256" key="7">
    <source>
        <dbReference type="HAMAP-Rule" id="MF_01147"/>
    </source>
</evidence>